<proteinExistence type="predicted"/>
<gene>
    <name evidence="2" type="ORF">EW026_g8280</name>
</gene>
<evidence type="ECO:0000256" key="1">
    <source>
        <dbReference type="SAM" id="MobiDB-lite"/>
    </source>
</evidence>
<organism evidence="2 3">
    <name type="scientific">Hermanssonia centrifuga</name>
    <dbReference type="NCBI Taxonomy" id="98765"/>
    <lineage>
        <taxon>Eukaryota</taxon>
        <taxon>Fungi</taxon>
        <taxon>Dikarya</taxon>
        <taxon>Basidiomycota</taxon>
        <taxon>Agaricomycotina</taxon>
        <taxon>Agaricomycetes</taxon>
        <taxon>Polyporales</taxon>
        <taxon>Meruliaceae</taxon>
        <taxon>Hermanssonia</taxon>
    </lineage>
</organism>
<accession>A0A4S4K4P5</accession>
<feature type="compositionally biased region" description="Basic and acidic residues" evidence="1">
    <location>
        <begin position="1"/>
        <end position="13"/>
    </location>
</feature>
<dbReference type="Proteomes" id="UP000309038">
    <property type="component" value="Unassembled WGS sequence"/>
</dbReference>
<name>A0A4S4K4P5_9APHY</name>
<dbReference type="AlphaFoldDB" id="A0A4S4K4P5"/>
<reference evidence="2 3" key="1">
    <citation type="submission" date="2019-02" db="EMBL/GenBank/DDBJ databases">
        <title>Genome sequencing of the rare red list fungi Phlebia centrifuga.</title>
        <authorList>
            <person name="Buettner E."/>
            <person name="Kellner H."/>
        </authorList>
    </citation>
    <scope>NUCLEOTIDE SEQUENCE [LARGE SCALE GENOMIC DNA]</scope>
    <source>
        <strain evidence="2 3">DSM 108282</strain>
    </source>
</reference>
<evidence type="ECO:0000313" key="2">
    <source>
        <dbReference type="EMBL" id="THG92716.1"/>
    </source>
</evidence>
<sequence>MSAAGDDPRDASAETKLTFPDSWKTDAPDGLNATGAFFVL</sequence>
<comment type="caution">
    <text evidence="2">The sequence shown here is derived from an EMBL/GenBank/DDBJ whole genome shotgun (WGS) entry which is preliminary data.</text>
</comment>
<protein>
    <submittedName>
        <fullName evidence="2">Uncharacterized protein</fullName>
    </submittedName>
</protein>
<keyword evidence="3" id="KW-1185">Reference proteome</keyword>
<dbReference type="EMBL" id="SGPJ01000983">
    <property type="protein sequence ID" value="THG92716.1"/>
    <property type="molecule type" value="Genomic_DNA"/>
</dbReference>
<evidence type="ECO:0000313" key="3">
    <source>
        <dbReference type="Proteomes" id="UP000309038"/>
    </source>
</evidence>
<feature type="region of interest" description="Disordered" evidence="1">
    <location>
        <begin position="1"/>
        <end position="25"/>
    </location>
</feature>